<dbReference type="CDD" id="cd01949">
    <property type="entry name" value="GGDEF"/>
    <property type="match status" value="1"/>
</dbReference>
<evidence type="ECO:0000256" key="2">
    <source>
        <dbReference type="SAM" id="Phobius"/>
    </source>
</evidence>
<dbReference type="KEGG" id="aprs:BI364_13240"/>
<dbReference type="InterPro" id="IPR035919">
    <property type="entry name" value="EAL_sf"/>
</dbReference>
<dbReference type="InterPro" id="IPR052155">
    <property type="entry name" value="Biofilm_reg_signaling"/>
</dbReference>
<evidence type="ECO:0000259" key="4">
    <source>
        <dbReference type="PROSITE" id="PS50883"/>
    </source>
</evidence>
<dbReference type="InterPro" id="IPR000160">
    <property type="entry name" value="GGDEF_dom"/>
</dbReference>
<dbReference type="PROSITE" id="PS50887">
    <property type="entry name" value="GGDEF"/>
    <property type="match status" value="1"/>
</dbReference>
<dbReference type="Pfam" id="PF00990">
    <property type="entry name" value="GGDEF"/>
    <property type="match status" value="1"/>
</dbReference>
<dbReference type="CDD" id="cd00130">
    <property type="entry name" value="PAS"/>
    <property type="match status" value="1"/>
</dbReference>
<dbReference type="Gene3D" id="3.30.70.270">
    <property type="match status" value="1"/>
</dbReference>
<keyword evidence="7" id="KW-1185">Reference proteome</keyword>
<dbReference type="InterPro" id="IPR013656">
    <property type="entry name" value="PAS_4"/>
</dbReference>
<dbReference type="Pfam" id="PF08448">
    <property type="entry name" value="PAS_4"/>
    <property type="match status" value="1"/>
</dbReference>
<protein>
    <recommendedName>
        <fullName evidence="8">Diguanylate cyclase</fullName>
    </recommendedName>
</protein>
<proteinExistence type="predicted"/>
<evidence type="ECO:0000259" key="5">
    <source>
        <dbReference type="PROSITE" id="PS50887"/>
    </source>
</evidence>
<sequence length="832" mass="92514">MRSAGESIDKVSRTMPETSPSATPRSLPGSWLLAFGLAAALIGAEIIAPWVFWILTGYVPAAVFITTAITTTLVGLPLLYFFIRLGVRARSEAARTRAASERANATELALRRMTQYYRASGAVNQLIARRPDLETLWREACVLLVAQTPINSAWIGVWQSGTRGLQVRAVAGFDTNVAYEPGERVTHGVFFELAQRVGVENLPATSTLVNAPDANASEVSLAAFPLHPSERGMAILTVLLPSKYLDDPHFHDLFAEISHDIAYAAENVGRDLRLELNTRAVDSSAEAIVILDEHWRIVSSNPAFARISGVPQQDLEGRRAYTLLPWGRRRSTARAMTQALLKQRRWRGETLLHRDDDSLCPLAGSVARVDGDASGKIHYVAVFQDVGEQRELERQVRHLAYHDALTGLANRHRVDDYLAGLLLQKTRIALLFIDIDHFKRINDAQGHSVGDRILQAVAERIQRIVRRDELAARLGGDEFAVIARDADRESAVRLGARLVEVLGAPSYHVDGCEIHVTASVAVTLFPDDGERIEVLRQNVDRALRHAKTDGRNRCVVFEGWMREHAEQQLGMERDLRDALGVEDQLEMHYQPVVSSEDGRLLGTEALIRWRHPELGLLSADQFVPTAEAVGMVRLMDNWVLDAVLRQLREWEVAGLDARRVAVNLSVAQCSDQTYPARVAAAIERSGLRHREWLSFEILENVLIDDSPAQQQVLSQLRGAGHRLILDDWGRGYARLHYLSRASVDALKIDKSFVQRLPDDPRSLAAVRTVLQLGRELGIDVIAEGVENLAQRQCLRDNGCPALQGYLIARPMRARELTAWLQPARADGDPDVV</sequence>
<name>A0A1D8IQL6_9GAMM</name>
<dbReference type="PROSITE" id="PS50112">
    <property type="entry name" value="PAS"/>
    <property type="match status" value="1"/>
</dbReference>
<dbReference type="NCBIfam" id="TIGR00254">
    <property type="entry name" value="GGDEF"/>
    <property type="match status" value="1"/>
</dbReference>
<dbReference type="SMART" id="SM00267">
    <property type="entry name" value="GGDEF"/>
    <property type="match status" value="1"/>
</dbReference>
<evidence type="ECO:0000259" key="3">
    <source>
        <dbReference type="PROSITE" id="PS50112"/>
    </source>
</evidence>
<dbReference type="Gene3D" id="3.30.450.20">
    <property type="entry name" value="PAS domain"/>
    <property type="match status" value="1"/>
</dbReference>
<dbReference type="SUPFAM" id="SSF55785">
    <property type="entry name" value="PYP-like sensor domain (PAS domain)"/>
    <property type="match status" value="1"/>
</dbReference>
<reference evidence="7" key="1">
    <citation type="submission" date="2016-09" db="EMBL/GenBank/DDBJ databases">
        <title>Acidihalobacter prosperus F5.</title>
        <authorList>
            <person name="Khaleque H.N."/>
            <person name="Ramsay J.P."/>
            <person name="Kaksonen A.H."/>
            <person name="Boxall N.J."/>
            <person name="Watkin E.L.J."/>
        </authorList>
    </citation>
    <scope>NUCLEOTIDE SEQUENCE [LARGE SCALE GENOMIC DNA]</scope>
    <source>
        <strain evidence="7">F5</strain>
    </source>
</reference>
<dbReference type="SUPFAM" id="SSF55781">
    <property type="entry name" value="GAF domain-like"/>
    <property type="match status" value="1"/>
</dbReference>
<feature type="compositionally biased region" description="Polar residues" evidence="1">
    <location>
        <begin position="15"/>
        <end position="24"/>
    </location>
</feature>
<dbReference type="SMART" id="SM00052">
    <property type="entry name" value="EAL"/>
    <property type="match status" value="1"/>
</dbReference>
<evidence type="ECO:0008006" key="8">
    <source>
        <dbReference type="Google" id="ProtNLM"/>
    </source>
</evidence>
<dbReference type="EMBL" id="CP017415">
    <property type="protein sequence ID" value="AOU98800.1"/>
    <property type="molecule type" value="Genomic_DNA"/>
</dbReference>
<dbReference type="InterPro" id="IPR001633">
    <property type="entry name" value="EAL_dom"/>
</dbReference>
<dbReference type="SMART" id="SM00091">
    <property type="entry name" value="PAS"/>
    <property type="match status" value="1"/>
</dbReference>
<keyword evidence="2" id="KW-1133">Transmembrane helix</keyword>
<feature type="transmembrane region" description="Helical" evidence="2">
    <location>
        <begin position="61"/>
        <end position="83"/>
    </location>
</feature>
<dbReference type="AlphaFoldDB" id="A0A1D8IQL6"/>
<keyword evidence="2" id="KW-0812">Transmembrane</keyword>
<accession>A0A1D8IQL6</accession>
<feature type="domain" description="GGDEF" evidence="5">
    <location>
        <begin position="426"/>
        <end position="559"/>
    </location>
</feature>
<dbReference type="InterPro" id="IPR035965">
    <property type="entry name" value="PAS-like_dom_sf"/>
</dbReference>
<dbReference type="PANTHER" id="PTHR44757:SF2">
    <property type="entry name" value="BIOFILM ARCHITECTURE MAINTENANCE PROTEIN MBAA"/>
    <property type="match status" value="1"/>
</dbReference>
<evidence type="ECO:0000256" key="1">
    <source>
        <dbReference type="SAM" id="MobiDB-lite"/>
    </source>
</evidence>
<feature type="region of interest" description="Disordered" evidence="1">
    <location>
        <begin position="1"/>
        <end position="26"/>
    </location>
</feature>
<evidence type="ECO:0000313" key="7">
    <source>
        <dbReference type="Proteomes" id="UP000095401"/>
    </source>
</evidence>
<dbReference type="InterPro" id="IPR000014">
    <property type="entry name" value="PAS"/>
</dbReference>
<dbReference type="Pfam" id="PF00563">
    <property type="entry name" value="EAL"/>
    <property type="match status" value="1"/>
</dbReference>
<dbReference type="PROSITE" id="PS50883">
    <property type="entry name" value="EAL"/>
    <property type="match status" value="1"/>
</dbReference>
<feature type="domain" description="PAS" evidence="3">
    <location>
        <begin position="273"/>
        <end position="318"/>
    </location>
</feature>
<dbReference type="Gene3D" id="3.20.20.450">
    <property type="entry name" value="EAL domain"/>
    <property type="match status" value="1"/>
</dbReference>
<dbReference type="InterPro" id="IPR043128">
    <property type="entry name" value="Rev_trsase/Diguanyl_cyclase"/>
</dbReference>
<dbReference type="NCBIfam" id="TIGR00229">
    <property type="entry name" value="sensory_box"/>
    <property type="match status" value="1"/>
</dbReference>
<feature type="transmembrane region" description="Helical" evidence="2">
    <location>
        <begin position="31"/>
        <end position="55"/>
    </location>
</feature>
<dbReference type="PANTHER" id="PTHR44757">
    <property type="entry name" value="DIGUANYLATE CYCLASE DGCP"/>
    <property type="match status" value="1"/>
</dbReference>
<dbReference type="Proteomes" id="UP000095401">
    <property type="component" value="Chromosome"/>
</dbReference>
<gene>
    <name evidence="6" type="ORF">BI364_13240</name>
</gene>
<dbReference type="CDD" id="cd01948">
    <property type="entry name" value="EAL"/>
    <property type="match status" value="1"/>
</dbReference>
<evidence type="ECO:0000313" key="6">
    <source>
        <dbReference type="EMBL" id="AOU98800.1"/>
    </source>
</evidence>
<dbReference type="SUPFAM" id="SSF55073">
    <property type="entry name" value="Nucleotide cyclase"/>
    <property type="match status" value="1"/>
</dbReference>
<dbReference type="SUPFAM" id="SSF141868">
    <property type="entry name" value="EAL domain-like"/>
    <property type="match status" value="1"/>
</dbReference>
<dbReference type="InterPro" id="IPR029787">
    <property type="entry name" value="Nucleotide_cyclase"/>
</dbReference>
<keyword evidence="2" id="KW-0472">Membrane</keyword>
<organism evidence="6 7">
    <name type="scientific">Acidihalobacter yilgarnensis</name>
    <dbReference type="NCBI Taxonomy" id="2819280"/>
    <lineage>
        <taxon>Bacteria</taxon>
        <taxon>Pseudomonadati</taxon>
        <taxon>Pseudomonadota</taxon>
        <taxon>Gammaproteobacteria</taxon>
        <taxon>Chromatiales</taxon>
        <taxon>Ectothiorhodospiraceae</taxon>
        <taxon>Acidihalobacter</taxon>
    </lineage>
</organism>
<feature type="domain" description="EAL" evidence="4">
    <location>
        <begin position="568"/>
        <end position="824"/>
    </location>
</feature>